<organism evidence="10 11">
    <name type="scientific">Shouchella clausii</name>
    <name type="common">Alkalihalobacillus clausii</name>
    <dbReference type="NCBI Taxonomy" id="79880"/>
    <lineage>
        <taxon>Bacteria</taxon>
        <taxon>Bacillati</taxon>
        <taxon>Bacillota</taxon>
        <taxon>Bacilli</taxon>
        <taxon>Bacillales</taxon>
        <taxon>Bacillaceae</taxon>
        <taxon>Shouchella</taxon>
    </lineage>
</organism>
<feature type="signal peptide" evidence="9">
    <location>
        <begin position="1"/>
        <end position="19"/>
    </location>
</feature>
<evidence type="ECO:0000256" key="6">
    <source>
        <dbReference type="ARBA" id="ARBA00022519"/>
    </source>
</evidence>
<dbReference type="GO" id="GO:0005886">
    <property type="term" value="C:plasma membrane"/>
    <property type="evidence" value="ECO:0007669"/>
    <property type="project" value="UniProtKB-SubCell"/>
</dbReference>
<dbReference type="RefSeq" id="WP_095326375.1">
    <property type="nucleotide sequence ID" value="NZ_NPCC01000009.1"/>
</dbReference>
<dbReference type="CDD" id="cd13553">
    <property type="entry name" value="PBP2_NrtA_CpmA_like"/>
    <property type="match status" value="1"/>
</dbReference>
<evidence type="ECO:0000256" key="3">
    <source>
        <dbReference type="ARBA" id="ARBA00010742"/>
    </source>
</evidence>
<comment type="subcellular location">
    <subcellularLocation>
        <location evidence="2">Cell inner membrane</location>
    </subcellularLocation>
    <subcellularLocation>
        <location evidence="1">Periplasm</location>
    </subcellularLocation>
</comment>
<dbReference type="Proteomes" id="UP000216207">
    <property type="component" value="Unassembled WGS sequence"/>
</dbReference>
<feature type="chain" id="PRO_5039320924" evidence="9">
    <location>
        <begin position="20"/>
        <end position="322"/>
    </location>
</feature>
<dbReference type="Pfam" id="PF13379">
    <property type="entry name" value="NMT1_2"/>
    <property type="match status" value="1"/>
</dbReference>
<dbReference type="NCBIfam" id="TIGR01728">
    <property type="entry name" value="SsuA_fam"/>
    <property type="match status" value="1"/>
</dbReference>
<proteinExistence type="inferred from homology"/>
<dbReference type="InterPro" id="IPR044527">
    <property type="entry name" value="NrtA/CpmA_ABC-bd_dom"/>
</dbReference>
<gene>
    <name evidence="10" type="ORF">CHH72_08050</name>
</gene>
<reference evidence="10 11" key="1">
    <citation type="submission" date="2017-07" db="EMBL/GenBank/DDBJ databases">
        <title>Isolation and whole genome analysis of endospore-forming bacteria from heroin.</title>
        <authorList>
            <person name="Kalinowski J."/>
            <person name="Ahrens B."/>
            <person name="Al-Dilaimi A."/>
            <person name="Winkler A."/>
            <person name="Wibberg D."/>
            <person name="Schleenbecker U."/>
            <person name="Ruckert C."/>
            <person name="Wolfel R."/>
            <person name="Grass G."/>
        </authorList>
    </citation>
    <scope>NUCLEOTIDE SEQUENCE [LARGE SCALE GENOMIC DNA]</scope>
    <source>
        <strain evidence="10 11">7539</strain>
    </source>
</reference>
<keyword evidence="7 9" id="KW-0732">Signal</keyword>
<evidence type="ECO:0000256" key="9">
    <source>
        <dbReference type="SAM" id="SignalP"/>
    </source>
</evidence>
<keyword evidence="5" id="KW-1003">Cell membrane</keyword>
<dbReference type="InterPro" id="IPR010067">
    <property type="entry name" value="ABC_SsuA_sub-bd"/>
</dbReference>
<dbReference type="SUPFAM" id="SSF53850">
    <property type="entry name" value="Periplasmic binding protein-like II"/>
    <property type="match status" value="1"/>
</dbReference>
<keyword evidence="8" id="KW-0472">Membrane</keyword>
<evidence type="ECO:0000313" key="10">
    <source>
        <dbReference type="EMBL" id="PAE89234.1"/>
    </source>
</evidence>
<sequence>MKGIIKAGAFACVATLALAGCGQGATEGEVRIGYFPNLTHIATIIALENGYFDEEFGEETTIETMTVPDGSAFMEAMSTNEIDIGTVGPGPAMNTYTSNSAHSIIAGAVNGGAVLMIREDAEVETVADLAGERVAVPTLGSTQDVMLRKALADAGVDAEEVELIPQAPADTSTLFNQGDVAAAATQEPWGSYLEEQTGARFLLDADAFAWGEESTNTVVVATHDFLDVNEELARAYLRAHKKAVEFVQEQPEEAAGIFVSHIKEETGNELNIAEIEQSMERLFPTVDVNEQVLQEMAEIAHEAGNMSSTDIDGLVDLSFLEK</sequence>
<dbReference type="Gene3D" id="3.40.190.10">
    <property type="entry name" value="Periplasmic binding protein-like II"/>
    <property type="match status" value="2"/>
</dbReference>
<keyword evidence="6" id="KW-0997">Cell inner membrane</keyword>
<evidence type="ECO:0000256" key="2">
    <source>
        <dbReference type="ARBA" id="ARBA00004533"/>
    </source>
</evidence>
<evidence type="ECO:0000256" key="1">
    <source>
        <dbReference type="ARBA" id="ARBA00004418"/>
    </source>
</evidence>
<keyword evidence="4" id="KW-0813">Transport</keyword>
<name>A0A268P0F6_SHOCL</name>
<dbReference type="AlphaFoldDB" id="A0A268P0F6"/>
<evidence type="ECO:0000313" key="11">
    <source>
        <dbReference type="Proteomes" id="UP000216207"/>
    </source>
</evidence>
<dbReference type="PANTHER" id="PTHR30024">
    <property type="entry name" value="ALIPHATIC SULFONATES-BINDING PROTEIN-RELATED"/>
    <property type="match status" value="1"/>
</dbReference>
<accession>A0A268P0F6</accession>
<dbReference type="GO" id="GO:0042626">
    <property type="term" value="F:ATPase-coupled transmembrane transporter activity"/>
    <property type="evidence" value="ECO:0007669"/>
    <property type="project" value="InterPro"/>
</dbReference>
<comment type="caution">
    <text evidence="10">The sequence shown here is derived from an EMBL/GenBank/DDBJ whole genome shotgun (WGS) entry which is preliminary data.</text>
</comment>
<dbReference type="PANTHER" id="PTHR30024:SF47">
    <property type="entry name" value="TAURINE-BINDING PERIPLASMIC PROTEIN"/>
    <property type="match status" value="1"/>
</dbReference>
<dbReference type="PROSITE" id="PS51257">
    <property type="entry name" value="PROKAR_LIPOPROTEIN"/>
    <property type="match status" value="1"/>
</dbReference>
<protein>
    <submittedName>
        <fullName evidence="10">Nitrate ABC transporter substrate-binding protein</fullName>
    </submittedName>
</protein>
<evidence type="ECO:0000256" key="5">
    <source>
        <dbReference type="ARBA" id="ARBA00022475"/>
    </source>
</evidence>
<dbReference type="EMBL" id="NPCC01000009">
    <property type="protein sequence ID" value="PAE89234.1"/>
    <property type="molecule type" value="Genomic_DNA"/>
</dbReference>
<evidence type="ECO:0000256" key="4">
    <source>
        <dbReference type="ARBA" id="ARBA00022448"/>
    </source>
</evidence>
<evidence type="ECO:0000256" key="8">
    <source>
        <dbReference type="ARBA" id="ARBA00023136"/>
    </source>
</evidence>
<dbReference type="GO" id="GO:0042597">
    <property type="term" value="C:periplasmic space"/>
    <property type="evidence" value="ECO:0007669"/>
    <property type="project" value="UniProtKB-SubCell"/>
</dbReference>
<comment type="similarity">
    <text evidence="3">Belongs to the bacterial solute-binding protein SsuA/TauA family.</text>
</comment>
<evidence type="ECO:0000256" key="7">
    <source>
        <dbReference type="ARBA" id="ARBA00022729"/>
    </source>
</evidence>